<dbReference type="EMBL" id="VTPC01007311">
    <property type="protein sequence ID" value="KAF2894131.1"/>
    <property type="molecule type" value="Genomic_DNA"/>
</dbReference>
<dbReference type="Proteomes" id="UP000801492">
    <property type="component" value="Unassembled WGS sequence"/>
</dbReference>
<evidence type="ECO:0000256" key="2">
    <source>
        <dbReference type="SAM" id="SignalP"/>
    </source>
</evidence>
<evidence type="ECO:0000313" key="4">
    <source>
        <dbReference type="Proteomes" id="UP000801492"/>
    </source>
</evidence>
<protein>
    <recommendedName>
        <fullName evidence="5">Osiris 16</fullName>
    </recommendedName>
</protein>
<keyword evidence="1" id="KW-1133">Transmembrane helix</keyword>
<dbReference type="Pfam" id="PF07898">
    <property type="entry name" value="DUF1676"/>
    <property type="match status" value="1"/>
</dbReference>
<feature type="signal peptide" evidence="2">
    <location>
        <begin position="1"/>
        <end position="18"/>
    </location>
</feature>
<dbReference type="GO" id="GO:0016020">
    <property type="term" value="C:membrane"/>
    <property type="evidence" value="ECO:0007669"/>
    <property type="project" value="TreeGrafter"/>
</dbReference>
<comment type="caution">
    <text evidence="3">The sequence shown here is derived from an EMBL/GenBank/DDBJ whole genome shotgun (WGS) entry which is preliminary data.</text>
</comment>
<evidence type="ECO:0008006" key="5">
    <source>
        <dbReference type="Google" id="ProtNLM"/>
    </source>
</evidence>
<accession>A0A8K0CZ80</accession>
<reference evidence="3" key="1">
    <citation type="submission" date="2019-08" db="EMBL/GenBank/DDBJ databases">
        <title>The genome of the North American firefly Photinus pyralis.</title>
        <authorList>
            <consortium name="Photinus pyralis genome working group"/>
            <person name="Fallon T.R."/>
            <person name="Sander Lower S.E."/>
            <person name="Weng J.-K."/>
        </authorList>
    </citation>
    <scope>NUCLEOTIDE SEQUENCE</scope>
    <source>
        <strain evidence="3">TRF0915ILg1</strain>
        <tissue evidence="3">Whole body</tissue>
    </source>
</reference>
<feature type="chain" id="PRO_5035482055" description="Osiris 16" evidence="2">
    <location>
        <begin position="19"/>
        <end position="228"/>
    </location>
</feature>
<dbReference type="OrthoDB" id="8189012at2759"/>
<dbReference type="InterPro" id="IPR012464">
    <property type="entry name" value="DUF1676"/>
</dbReference>
<name>A0A8K0CZ80_IGNLU</name>
<feature type="transmembrane region" description="Helical" evidence="1">
    <location>
        <begin position="151"/>
        <end position="172"/>
    </location>
</feature>
<keyword evidence="4" id="KW-1185">Reference proteome</keyword>
<keyword evidence="1" id="KW-0812">Transmembrane</keyword>
<organism evidence="3 4">
    <name type="scientific">Ignelater luminosus</name>
    <name type="common">Cucubano</name>
    <name type="synonym">Pyrophorus luminosus</name>
    <dbReference type="NCBI Taxonomy" id="2038154"/>
    <lineage>
        <taxon>Eukaryota</taxon>
        <taxon>Metazoa</taxon>
        <taxon>Ecdysozoa</taxon>
        <taxon>Arthropoda</taxon>
        <taxon>Hexapoda</taxon>
        <taxon>Insecta</taxon>
        <taxon>Pterygota</taxon>
        <taxon>Neoptera</taxon>
        <taxon>Endopterygota</taxon>
        <taxon>Coleoptera</taxon>
        <taxon>Polyphaga</taxon>
        <taxon>Elateriformia</taxon>
        <taxon>Elateroidea</taxon>
        <taxon>Elateridae</taxon>
        <taxon>Agrypninae</taxon>
        <taxon>Pyrophorini</taxon>
        <taxon>Ignelater</taxon>
    </lineage>
</organism>
<keyword evidence="2" id="KW-0732">Signal</keyword>
<sequence>MLLPSSLLFLSVIQICCTAEPALLRRVRECLSKPLAMICLKEEALGVLNRTIMSEKPMKFFETVEIAKDSNYRPNLLDNELPEDPTERGKKLNSLLYHKVEEFFESRSIKFSLANTFEGRKKKDKTGSMLMMGGIGMAAMMSQLFMGKIAFLAGAALLVAKMALMLAAIGLLKKSGGGGGGGNTEHIVYTNSESGYGHSHGGWHRSLSNPEAHNVAYAGQVPAENYAY</sequence>
<evidence type="ECO:0000256" key="1">
    <source>
        <dbReference type="SAM" id="Phobius"/>
    </source>
</evidence>
<dbReference type="AlphaFoldDB" id="A0A8K0CZ80"/>
<evidence type="ECO:0000313" key="3">
    <source>
        <dbReference type="EMBL" id="KAF2894131.1"/>
    </source>
</evidence>
<proteinExistence type="predicted"/>
<keyword evidence="1" id="KW-0472">Membrane</keyword>
<gene>
    <name evidence="3" type="ORF">ILUMI_12045</name>
</gene>
<dbReference type="PANTHER" id="PTHR21879">
    <property type="entry name" value="FI03362P-RELATED-RELATED"/>
    <property type="match status" value="1"/>
</dbReference>
<dbReference type="PANTHER" id="PTHR21879:SF22">
    <property type="entry name" value="FI03362P-RELATED"/>
    <property type="match status" value="1"/>
</dbReference>